<dbReference type="RefSeq" id="WP_020876335.1">
    <property type="nucleotide sequence ID" value="NZ_ATHJ01000083.1"/>
</dbReference>
<accession>S7TTP9</accession>
<dbReference type="InterPro" id="IPR020942">
    <property type="entry name" value="Cyt_c_III_dom"/>
</dbReference>
<dbReference type="InterPro" id="IPR054813">
    <property type="entry name" value="HmcA"/>
</dbReference>
<feature type="binding site" description="axial binding residue" evidence="7">
    <location>
        <position position="185"/>
    </location>
    <ligand>
        <name>heme c</name>
        <dbReference type="ChEBI" id="CHEBI:61717"/>
        <label>1</label>
    </ligand>
    <ligandPart>
        <name>Fe</name>
        <dbReference type="ChEBI" id="CHEBI:18248"/>
    </ligandPart>
</feature>
<feature type="binding site" description="axial binding residue" evidence="7">
    <location>
        <position position="180"/>
    </location>
    <ligand>
        <name>heme c</name>
        <dbReference type="ChEBI" id="CHEBI:61717"/>
        <label>1</label>
    </ligand>
    <ligandPart>
        <name>Fe</name>
        <dbReference type="ChEBI" id="CHEBI:18248"/>
    </ligandPart>
</feature>
<dbReference type="STRING" id="897.B2D07_03890"/>
<proteinExistence type="predicted"/>
<keyword evidence="3 7" id="KW-0479">Metal-binding</keyword>
<evidence type="ECO:0000256" key="5">
    <source>
        <dbReference type="ARBA" id="ARBA00022982"/>
    </source>
</evidence>
<feature type="domain" description="Class III cytochrome C" evidence="8">
    <location>
        <begin position="54"/>
        <end position="150"/>
    </location>
</feature>
<dbReference type="PANTHER" id="PTHR35038:SF10">
    <property type="entry name" value="HIGH-MOLECULAR-WEIGHT CYTOCHROME C"/>
    <property type="match status" value="1"/>
</dbReference>
<dbReference type="GO" id="GO:0009055">
    <property type="term" value="F:electron transfer activity"/>
    <property type="evidence" value="ECO:0007669"/>
    <property type="project" value="InterPro"/>
</dbReference>
<dbReference type="OrthoDB" id="5427780at2"/>
<evidence type="ECO:0000256" key="7">
    <source>
        <dbReference type="PIRSR" id="PIRSR602322-1"/>
    </source>
</evidence>
<dbReference type="NCBIfam" id="NF045713">
    <property type="entry name" value="CxxCH_16_HmcA"/>
    <property type="match status" value="1"/>
</dbReference>
<dbReference type="InterPro" id="IPR002322">
    <property type="entry name" value="Cyt_c_III"/>
</dbReference>
<organism evidence="9 10">
    <name type="scientific">Desulfococcus multivorans DSM 2059</name>
    <dbReference type="NCBI Taxonomy" id="1121405"/>
    <lineage>
        <taxon>Bacteria</taxon>
        <taxon>Pseudomonadati</taxon>
        <taxon>Thermodesulfobacteriota</taxon>
        <taxon>Desulfobacteria</taxon>
        <taxon>Desulfobacterales</taxon>
        <taxon>Desulfococcaceae</taxon>
        <taxon>Desulfococcus</taxon>
    </lineage>
</organism>
<dbReference type="PANTHER" id="PTHR35038">
    <property type="entry name" value="DISSIMILATORY SULFITE REDUCTASE SIRA"/>
    <property type="match status" value="1"/>
</dbReference>
<name>S7TTP9_DESML</name>
<comment type="cofactor">
    <cofactor evidence="7">
        <name>heme c</name>
        <dbReference type="ChEBI" id="CHEBI:61717"/>
    </cofactor>
    <text evidence="7">Binds 4 heme c groups covalently per monomer.</text>
</comment>
<keyword evidence="6 7" id="KW-0408">Iron</keyword>
<keyword evidence="2 7" id="KW-0349">Heme</keyword>
<feature type="domain" description="Class III cytochrome C" evidence="8">
    <location>
        <begin position="283"/>
        <end position="388"/>
    </location>
</feature>
<dbReference type="Gene3D" id="3.90.10.10">
    <property type="entry name" value="Cytochrome C3"/>
    <property type="match status" value="4"/>
</dbReference>
<feature type="domain" description="Class III cytochrome C" evidence="8">
    <location>
        <begin position="463"/>
        <end position="538"/>
    </location>
</feature>
<feature type="binding site" description="axial binding residue" evidence="7">
    <location>
        <position position="227"/>
    </location>
    <ligand>
        <name>heme c</name>
        <dbReference type="ChEBI" id="CHEBI:61717"/>
        <label>1</label>
    </ligand>
    <ligandPart>
        <name>Fe</name>
        <dbReference type="ChEBI" id="CHEBI:18248"/>
    </ligandPart>
</feature>
<evidence type="ECO:0000313" key="10">
    <source>
        <dbReference type="Proteomes" id="UP000014977"/>
    </source>
</evidence>
<protein>
    <submittedName>
        <fullName evidence="9">Cytochrome c, class III, conserved region</fullName>
    </submittedName>
</protein>
<dbReference type="EMBL" id="ATHJ01000083">
    <property type="protein sequence ID" value="EPR40421.1"/>
    <property type="molecule type" value="Genomic_DNA"/>
</dbReference>
<reference evidence="9 10" key="1">
    <citation type="journal article" date="2013" name="Genome Announc.">
        <title>Draft genome sequences for three mercury-methylating, sulfate-reducing bacteria.</title>
        <authorList>
            <person name="Brown S.D."/>
            <person name="Hurt R.A.Jr."/>
            <person name="Gilmour C.C."/>
            <person name="Elias D.A."/>
        </authorList>
    </citation>
    <scope>NUCLEOTIDE SEQUENCE [LARGE SCALE GENOMIC DNA]</scope>
    <source>
        <strain evidence="9 10">DSM 2059</strain>
    </source>
</reference>
<evidence type="ECO:0000256" key="4">
    <source>
        <dbReference type="ARBA" id="ARBA00022729"/>
    </source>
</evidence>
<feature type="binding site" description="axial binding residue" evidence="7">
    <location>
        <position position="249"/>
    </location>
    <ligand>
        <name>heme c</name>
        <dbReference type="ChEBI" id="CHEBI:61717"/>
        <label>1</label>
    </ligand>
    <ligandPart>
        <name>Fe</name>
        <dbReference type="ChEBI" id="CHEBI:18248"/>
    </ligandPart>
</feature>
<dbReference type="CDD" id="cd08168">
    <property type="entry name" value="Cytochrom_C3"/>
    <property type="match status" value="4"/>
</dbReference>
<dbReference type="GO" id="GO:0020037">
    <property type="term" value="F:heme binding"/>
    <property type="evidence" value="ECO:0007669"/>
    <property type="project" value="InterPro"/>
</dbReference>
<feature type="binding site" description="axial binding residue" evidence="7">
    <location>
        <position position="184"/>
    </location>
    <ligand>
        <name>heme c</name>
        <dbReference type="ChEBI" id="CHEBI:61717"/>
        <label>1</label>
    </ligand>
    <ligandPart>
        <name>Fe</name>
        <dbReference type="ChEBI" id="CHEBI:18248"/>
    </ligandPart>
</feature>
<keyword evidence="1" id="KW-0813">Transport</keyword>
<feature type="binding site" description="axial binding residue" evidence="7">
    <location>
        <position position="183"/>
    </location>
    <ligand>
        <name>heme c</name>
        <dbReference type="ChEBI" id="CHEBI:61717"/>
        <label>1</label>
    </ligand>
    <ligandPart>
        <name>Fe</name>
        <dbReference type="ChEBI" id="CHEBI:18248"/>
    </ligandPart>
</feature>
<evidence type="ECO:0000259" key="8">
    <source>
        <dbReference type="Pfam" id="PF02085"/>
    </source>
</evidence>
<comment type="caution">
    <text evidence="9">The sequence shown here is derived from an EMBL/GenBank/DDBJ whole genome shotgun (WGS) entry which is preliminary data.</text>
</comment>
<dbReference type="Pfam" id="PF02085">
    <property type="entry name" value="Cytochrom_CIII"/>
    <property type="match status" value="4"/>
</dbReference>
<dbReference type="PATRIC" id="fig|1121405.3.peg.2009"/>
<keyword evidence="5" id="KW-0249">Electron transport</keyword>
<evidence type="ECO:0000256" key="3">
    <source>
        <dbReference type="ARBA" id="ARBA00022723"/>
    </source>
</evidence>
<dbReference type="InterPro" id="IPR036280">
    <property type="entry name" value="Multihaem_cyt_sf"/>
</dbReference>
<feature type="binding site" description="axial binding residue" evidence="7">
    <location>
        <position position="230"/>
    </location>
    <ligand>
        <name>heme c</name>
        <dbReference type="ChEBI" id="CHEBI:61717"/>
        <label>1</label>
    </ligand>
    <ligandPart>
        <name>Fe</name>
        <dbReference type="ChEBI" id="CHEBI:18248"/>
    </ligandPart>
</feature>
<feature type="binding site" description="axial binding residue" evidence="7">
    <location>
        <position position="172"/>
    </location>
    <ligand>
        <name>heme c</name>
        <dbReference type="ChEBI" id="CHEBI:61717"/>
        <label>1</label>
    </ligand>
    <ligandPart>
        <name>Fe</name>
        <dbReference type="ChEBI" id="CHEBI:18248"/>
    </ligandPart>
</feature>
<dbReference type="GO" id="GO:0046872">
    <property type="term" value="F:metal ion binding"/>
    <property type="evidence" value="ECO:0007669"/>
    <property type="project" value="UniProtKB-KW"/>
</dbReference>
<feature type="binding site" description="axial binding residue" evidence="7">
    <location>
        <position position="231"/>
    </location>
    <ligand>
        <name>heme c</name>
        <dbReference type="ChEBI" id="CHEBI:61717"/>
        <label>1</label>
    </ligand>
    <ligandPart>
        <name>Fe</name>
        <dbReference type="ChEBI" id="CHEBI:18248"/>
    </ligandPart>
</feature>
<evidence type="ECO:0000256" key="2">
    <source>
        <dbReference type="ARBA" id="ARBA00022617"/>
    </source>
</evidence>
<feature type="binding site" description="axial binding residue" evidence="7">
    <location>
        <position position="250"/>
    </location>
    <ligand>
        <name>heme c</name>
        <dbReference type="ChEBI" id="CHEBI:61717"/>
        <label>1</label>
    </ligand>
    <ligandPart>
        <name>Fe</name>
        <dbReference type="ChEBI" id="CHEBI:18248"/>
    </ligandPart>
</feature>
<dbReference type="eggNOG" id="COG0484">
    <property type="taxonomic scope" value="Bacteria"/>
</dbReference>
<sequence length="543" mass="60943">MVKGKMKYWWVGVTAAIFMVTAVCIGAQEVGTPTGKDARADMITIDALKVFGYLEKPAVVFLHDAHTDALKKKGKDCSACHLSQEKSNKIPGTFKAAVDGIDPLSPKFKRLKDTAREEVMDVYHTFCISCHNDMAAEGDKSGPVTCGECHKETDVVSNRVLIGMDKSLHYRHVAAQEKKCETCHHEYDAEKKVLFYAKDKEGTCRYCHKAETEENRISMREASHLDCISCHRKRLAKNETAGPIYCSGCHDAASQKKFKQIENVPRMERKQPDVVLVKVGEVKPDEGDKVGDVRMNPVSYDHKAHEAYNDTCRVCHHASMESCSTCHTMAGSKDGDHVNLAQAYHLINSEKSCMGCHEQEKAASECAGCHVFMEKRRKQADEACLKCHEEMAPELRSLALEDEKRVAEMMVGARTYTTETYDNEDIPEKVVINVMAEPDDRYEAVDLPHRKIVRKLTENIKDSKLATYFHREKGTLCQGCHHNSPVSKKPPKCATCHGKPFDERTPMRPGLMGAYHQQCMTCHAEMKLEKPAGCTGCHKEKKQ</sequence>
<evidence type="ECO:0000256" key="6">
    <source>
        <dbReference type="ARBA" id="ARBA00023004"/>
    </source>
</evidence>
<evidence type="ECO:0000313" key="9">
    <source>
        <dbReference type="EMBL" id="EPR40421.1"/>
    </source>
</evidence>
<dbReference type="Proteomes" id="UP000014977">
    <property type="component" value="Unassembled WGS sequence"/>
</dbReference>
<dbReference type="InterPro" id="IPR051829">
    <property type="entry name" value="Multiheme_Cytochr_ET"/>
</dbReference>
<evidence type="ECO:0000256" key="1">
    <source>
        <dbReference type="ARBA" id="ARBA00022448"/>
    </source>
</evidence>
<dbReference type="PRINTS" id="PR00609">
    <property type="entry name" value="CYTOCHROMEC3"/>
</dbReference>
<keyword evidence="4" id="KW-0732">Signal</keyword>
<feature type="binding site" description="axial binding residue" evidence="7">
    <location>
        <position position="246"/>
    </location>
    <ligand>
        <name>heme c</name>
        <dbReference type="ChEBI" id="CHEBI:61717"/>
        <label>1</label>
    </ligand>
    <ligandPart>
        <name>Fe</name>
        <dbReference type="ChEBI" id="CHEBI:18248"/>
    </ligandPart>
</feature>
<dbReference type="AlphaFoldDB" id="S7TTP9"/>
<keyword evidence="10" id="KW-1185">Reference proteome</keyword>
<dbReference type="SUPFAM" id="SSF48695">
    <property type="entry name" value="Multiheme cytochromes"/>
    <property type="match status" value="1"/>
</dbReference>
<feature type="domain" description="Class III cytochrome C" evidence="8">
    <location>
        <begin position="166"/>
        <end position="250"/>
    </location>
</feature>
<gene>
    <name evidence="9" type="ORF">dsmv_0146</name>
</gene>